<feature type="non-terminal residue" evidence="1">
    <location>
        <position position="245"/>
    </location>
</feature>
<reference evidence="1" key="1">
    <citation type="submission" date="2018-05" db="EMBL/GenBank/DDBJ databases">
        <authorList>
            <person name="Lanie J.A."/>
            <person name="Ng W.-L."/>
            <person name="Kazmierczak K.M."/>
            <person name="Andrzejewski T.M."/>
            <person name="Davidsen T.M."/>
            <person name="Wayne K.J."/>
            <person name="Tettelin H."/>
            <person name="Glass J.I."/>
            <person name="Rusch D."/>
            <person name="Podicherti R."/>
            <person name="Tsui H.-C.T."/>
            <person name="Winkler M.E."/>
        </authorList>
    </citation>
    <scope>NUCLEOTIDE SEQUENCE</scope>
</reference>
<proteinExistence type="predicted"/>
<name>A0A383BJG2_9ZZZZ</name>
<dbReference type="AlphaFoldDB" id="A0A383BJG2"/>
<organism evidence="1">
    <name type="scientific">marine metagenome</name>
    <dbReference type="NCBI Taxonomy" id="408172"/>
    <lineage>
        <taxon>unclassified sequences</taxon>
        <taxon>metagenomes</taxon>
        <taxon>ecological metagenomes</taxon>
    </lineage>
</organism>
<accession>A0A383BJG2</accession>
<gene>
    <name evidence="1" type="ORF">METZ01_LOCUS472873</name>
</gene>
<sequence length="245" mass="26928">MMVAINVGSGYWTYKMVLVEEEEEPALSGVWKISPEAGALKVGPGIDDGSWWASSADDVNARACYFDDKYEFHWDGVFENILDDETWIEGWQGGSDACGTPVAPHDGSNEATWEHDEATGTVTISGVGAYLGLPKAINGAEISDPANAPDSVVYEITFNDGGDSMMVAINVGSGYWTYKMVLDDSQQAIAENWDSFNNWDTDFDWEANFDDGSALFSMLPDDGEVWDWSSYDSISFSYYNSIPQS</sequence>
<protein>
    <submittedName>
        <fullName evidence="1">Uncharacterized protein</fullName>
    </submittedName>
</protein>
<dbReference type="EMBL" id="UINC01200914">
    <property type="protein sequence ID" value="SVE20019.1"/>
    <property type="molecule type" value="Genomic_DNA"/>
</dbReference>
<evidence type="ECO:0000313" key="1">
    <source>
        <dbReference type="EMBL" id="SVE20019.1"/>
    </source>
</evidence>